<comment type="caution">
    <text evidence="1">The sequence shown here is derived from an EMBL/GenBank/DDBJ whole genome shotgun (WGS) entry which is preliminary data.</text>
</comment>
<dbReference type="Proteomes" id="UP000054843">
    <property type="component" value="Unassembled WGS sequence"/>
</dbReference>
<organism evidence="1 2">
    <name type="scientific">Trichinella papuae</name>
    <dbReference type="NCBI Taxonomy" id="268474"/>
    <lineage>
        <taxon>Eukaryota</taxon>
        <taxon>Metazoa</taxon>
        <taxon>Ecdysozoa</taxon>
        <taxon>Nematoda</taxon>
        <taxon>Enoplea</taxon>
        <taxon>Dorylaimia</taxon>
        <taxon>Trichinellida</taxon>
        <taxon>Trichinellidae</taxon>
        <taxon>Trichinella</taxon>
    </lineage>
</organism>
<sequence>MLQPFIGKKCNKNNISVQHVILHILIPKSGVSSFFWLPNDYFYSVLAEKFNKIDVINLLIFYLDVLDLSQIDHNSCTDDHCNTAFHINFRLLIFENNAKFICRLPGKSDLFLENVKNNHASLCKLLNLRMTKIPSVIYVY</sequence>
<keyword evidence="2" id="KW-1185">Reference proteome</keyword>
<accession>A0A0V1MET3</accession>
<protein>
    <submittedName>
        <fullName evidence="1">Uncharacterized protein</fullName>
    </submittedName>
</protein>
<dbReference type="EMBL" id="JYDO01000117">
    <property type="protein sequence ID" value="KRZ70265.1"/>
    <property type="molecule type" value="Genomic_DNA"/>
</dbReference>
<gene>
    <name evidence="1" type="ORF">T10_11319</name>
</gene>
<name>A0A0V1MET3_9BILA</name>
<dbReference type="AlphaFoldDB" id="A0A0V1MET3"/>
<evidence type="ECO:0000313" key="2">
    <source>
        <dbReference type="Proteomes" id="UP000054843"/>
    </source>
</evidence>
<reference evidence="1 2" key="1">
    <citation type="submission" date="2015-01" db="EMBL/GenBank/DDBJ databases">
        <title>Evolution of Trichinella species and genotypes.</title>
        <authorList>
            <person name="Korhonen P.K."/>
            <person name="Edoardo P."/>
            <person name="Giuseppe L.R."/>
            <person name="Gasser R.B."/>
        </authorList>
    </citation>
    <scope>NUCLEOTIDE SEQUENCE [LARGE SCALE GENOMIC DNA]</scope>
    <source>
        <strain evidence="1">ISS1980</strain>
    </source>
</reference>
<evidence type="ECO:0000313" key="1">
    <source>
        <dbReference type="EMBL" id="KRZ70265.1"/>
    </source>
</evidence>
<proteinExistence type="predicted"/>